<dbReference type="RefSeq" id="WP_015327200.1">
    <property type="nucleotide sequence ID" value="NC_019978.1"/>
</dbReference>
<dbReference type="OrthoDB" id="9814290at2"/>
<dbReference type="KEGG" id="hhl:Halha_1543"/>
<dbReference type="InterPro" id="IPR013784">
    <property type="entry name" value="Carb-bd-like_fold"/>
</dbReference>
<gene>
    <name evidence="3" type="ordered locus">Halha_1543</name>
</gene>
<dbReference type="PROSITE" id="PS51257">
    <property type="entry name" value="PROKAR_LIPOPROTEIN"/>
    <property type="match status" value="1"/>
</dbReference>
<dbReference type="Proteomes" id="UP000010880">
    <property type="component" value="Chromosome"/>
</dbReference>
<dbReference type="GO" id="GO:0030246">
    <property type="term" value="F:carbohydrate binding"/>
    <property type="evidence" value="ECO:0007669"/>
    <property type="project" value="InterPro"/>
</dbReference>
<feature type="chain" id="PRO_5003944813" description="ER membrane protein complex subunit 7 beta-sandwich domain-containing protein" evidence="1">
    <location>
        <begin position="32"/>
        <end position="326"/>
    </location>
</feature>
<protein>
    <recommendedName>
        <fullName evidence="2">ER membrane protein complex subunit 7 beta-sandwich domain-containing protein</fullName>
    </recommendedName>
</protein>
<keyword evidence="1" id="KW-0732">Signal</keyword>
<evidence type="ECO:0000256" key="1">
    <source>
        <dbReference type="SAM" id="SignalP"/>
    </source>
</evidence>
<reference evidence="4" key="1">
    <citation type="submission" date="2012-02" db="EMBL/GenBank/DDBJ databases">
        <title>The complete genome of Halobacteroides halobius DSM 5150.</title>
        <authorList>
            <person name="Lucas S."/>
            <person name="Copeland A."/>
            <person name="Lapidus A."/>
            <person name="Glavina del Rio T."/>
            <person name="Dalin E."/>
            <person name="Tice H."/>
            <person name="Bruce D."/>
            <person name="Goodwin L."/>
            <person name="Pitluck S."/>
            <person name="Peters L."/>
            <person name="Mikhailova N."/>
            <person name="Gu W."/>
            <person name="Kyrpides N."/>
            <person name="Mavromatis K."/>
            <person name="Ivanova N."/>
            <person name="Brettin T."/>
            <person name="Detter J.C."/>
            <person name="Han C."/>
            <person name="Larimer F."/>
            <person name="Land M."/>
            <person name="Hauser L."/>
            <person name="Markowitz V."/>
            <person name="Cheng J.-F."/>
            <person name="Hugenholtz P."/>
            <person name="Woyke T."/>
            <person name="Wu D."/>
            <person name="Tindall B."/>
            <person name="Pomrenke H."/>
            <person name="Brambilla E."/>
            <person name="Klenk H.-P."/>
            <person name="Eisen J.A."/>
        </authorList>
    </citation>
    <scope>NUCLEOTIDE SEQUENCE [LARGE SCALE GENOMIC DNA]</scope>
    <source>
        <strain evidence="4">ATCC 35273 / DSM 5150 / MD-1</strain>
    </source>
</reference>
<evidence type="ECO:0000313" key="3">
    <source>
        <dbReference type="EMBL" id="AGB41482.1"/>
    </source>
</evidence>
<dbReference type="Gene3D" id="2.60.40.1120">
    <property type="entry name" value="Carboxypeptidase-like, regulatory domain"/>
    <property type="match status" value="1"/>
</dbReference>
<dbReference type="HOGENOM" id="CLU_851966_0_0_9"/>
<dbReference type="SUPFAM" id="SSF49452">
    <property type="entry name" value="Starch-binding domain-like"/>
    <property type="match status" value="1"/>
</dbReference>
<accession>L0K873</accession>
<evidence type="ECO:0000313" key="4">
    <source>
        <dbReference type="Proteomes" id="UP000010880"/>
    </source>
</evidence>
<dbReference type="STRING" id="748449.Halha_1543"/>
<dbReference type="AlphaFoldDB" id="L0K873"/>
<dbReference type="InterPro" id="IPR019008">
    <property type="entry name" value="Beta_sandwich_EMC7"/>
</dbReference>
<dbReference type="EMBL" id="CP003359">
    <property type="protein sequence ID" value="AGB41482.1"/>
    <property type="molecule type" value="Genomic_DNA"/>
</dbReference>
<name>L0K873_HALHC</name>
<feature type="domain" description="ER membrane protein complex subunit 7 beta-sandwich" evidence="2">
    <location>
        <begin position="54"/>
        <end position="110"/>
    </location>
</feature>
<organism evidence="3 4">
    <name type="scientific">Halobacteroides halobius (strain ATCC 35273 / DSM 5150 / MD-1)</name>
    <dbReference type="NCBI Taxonomy" id="748449"/>
    <lineage>
        <taxon>Bacteria</taxon>
        <taxon>Bacillati</taxon>
        <taxon>Bacillota</taxon>
        <taxon>Clostridia</taxon>
        <taxon>Halanaerobiales</taxon>
        <taxon>Halobacteroidaceae</taxon>
        <taxon>Halobacteroides</taxon>
    </lineage>
</organism>
<evidence type="ECO:0000259" key="2">
    <source>
        <dbReference type="Pfam" id="PF09430"/>
    </source>
</evidence>
<dbReference type="Pfam" id="PF09430">
    <property type="entry name" value="EMC7_beta-sandw"/>
    <property type="match status" value="1"/>
</dbReference>
<sequence>MEINKIKKKKIVFVMLSIMLLGLAGCSSSFNKTETGNIYGQVYFPEVEVSVLGNNNPGRTVVYLDDKKYQVTTTNGNFTFNNVKAGTHTLQIKDKYYYSKEYKVKVENSSIKTELKDKIGGIYLKSWYLGGGSNLVSILQVNLSSEIAKKIKSGEYKVKVFRIKDGKEILIEAYKNDYWLDGNVYVEDIFNLNKKYKIKVKVFNSKGKVTRQFTKQIIYHKLNLIGPKDSVTKSNPTFNWEEIDGIVTYSFNLSHWDKANSYWSSLFTLNSNNLSIPQYVLQVTENDADKWVTGNKYRWHVKGYLYDKAGHCYEEFQSVKMKFDYK</sequence>
<proteinExistence type="predicted"/>
<keyword evidence="4" id="KW-1185">Reference proteome</keyword>
<feature type="signal peptide" evidence="1">
    <location>
        <begin position="1"/>
        <end position="31"/>
    </location>
</feature>